<dbReference type="Proteomes" id="UP000006538">
    <property type="component" value="Segment"/>
</dbReference>
<reference evidence="1 2" key="1">
    <citation type="journal article" date="2010" name="Environ. Microbiol.">
        <title>Genomic analysis of oceanic cyanobacterial myoviruses compared with T4-like myoviruses from diverse hosts and environments.</title>
        <authorList>
            <person name="Sullivan M.B."/>
            <person name="Huang K.H."/>
            <person name="Ignacio-Espinoza J.C."/>
            <person name="Berlin A.M."/>
            <person name="Kelly L."/>
            <person name="Weigele P.R."/>
            <person name="DeFrancesco A.S."/>
            <person name="Kern S.E."/>
            <person name="Thompson L.R."/>
            <person name="Young S."/>
            <person name="Yandava C."/>
            <person name="Fu R."/>
            <person name="Krastins B."/>
            <person name="Chase M."/>
            <person name="Sarracino D."/>
            <person name="Osburne M.S."/>
            <person name="Henn M.R."/>
            <person name="Chisholm S.W."/>
        </authorList>
    </citation>
    <scope>NUCLEOTIDE SEQUENCE [LARGE SCALE GENOMIC DNA]</scope>
    <source>
        <strain evidence="1">M4-259</strain>
    </source>
</reference>
<keyword evidence="2" id="KW-1185">Reference proteome</keyword>
<dbReference type="RefSeq" id="YP_004323551.1">
    <property type="nucleotide sequence ID" value="NC_015284.1"/>
</dbReference>
<dbReference type="GeneID" id="10328053"/>
<name>E3ST32_9CAUD</name>
<organism evidence="1 2">
    <name type="scientific">Prochlorococcus phage P-HM2</name>
    <dbReference type="NCBI Taxonomy" id="445696"/>
    <lineage>
        <taxon>Viruses</taxon>
        <taxon>Duplodnaviria</taxon>
        <taxon>Heunggongvirae</taxon>
        <taxon>Uroviricota</taxon>
        <taxon>Caudoviricetes</taxon>
        <taxon>Eurybiavirus</taxon>
        <taxon>Eurybiavirus PHM2</taxon>
    </lineage>
</organism>
<dbReference type="KEGG" id="vg:10328053"/>
<sequence>MQRTRLKELITQLEELLTELKVEVYADADSYIDSDGEQWYSGEDDDGYPD</sequence>
<protein>
    <submittedName>
        <fullName evidence="1">Uncharacterized protein</fullName>
    </submittedName>
</protein>
<dbReference type="EMBL" id="GU075905">
    <property type="protein sequence ID" value="ADO99960.1"/>
    <property type="molecule type" value="Genomic_DNA"/>
</dbReference>
<evidence type="ECO:0000313" key="1">
    <source>
        <dbReference type="EMBL" id="ADO99960.1"/>
    </source>
</evidence>
<gene>
    <name evidence="1" type="ORF">PHM2_182</name>
</gene>
<evidence type="ECO:0000313" key="2">
    <source>
        <dbReference type="Proteomes" id="UP000006538"/>
    </source>
</evidence>
<proteinExistence type="predicted"/>
<accession>E3ST32</accession>